<keyword evidence="6" id="KW-1015">Disulfide bond</keyword>
<dbReference type="SUPFAM" id="SSF49265">
    <property type="entry name" value="Fibronectin type III"/>
    <property type="match status" value="2"/>
</dbReference>
<sequence>MCPSLELFVLSCFFLTVESQQGPILPPQNLSLKWISDFDPQLSWAPPPHSVENCTYEVEAKRPGDFKSDEVSSQSHHFYFAMEGGFLEMTVQTVCGKNRSELAKVNATYPVLVKDWKCSMYSATQTSCSWPASQAQDLRFFYWLTNENFQPDVKKPLVECSTYRDNGDGRIGCDLTANKDHSIDILFNGTLNDTFARNTFKIMIIEVRPPPLNWTVNKTTDQFHIEWTPPDIPLPWTYRINYTECGKEKIKQILKGNSYDLELNPDCQYRMTIKAITGRGETPWSDEKYFDADTDPNTWLYAAILIPLMLAGLAALMFVCCRKNKEYIFPKVPEPRDLLSDITNNNNNNESTGHKLYVPPEEEDNCKITLVVDALINRLDI</sequence>
<keyword evidence="7" id="KW-0675">Receptor</keyword>
<proteinExistence type="predicted"/>
<evidence type="ECO:0000259" key="11">
    <source>
        <dbReference type="PROSITE" id="PS50853"/>
    </source>
</evidence>
<dbReference type="InterPro" id="IPR036116">
    <property type="entry name" value="FN3_sf"/>
</dbReference>
<evidence type="ECO:0000256" key="7">
    <source>
        <dbReference type="ARBA" id="ARBA00023170"/>
    </source>
</evidence>
<evidence type="ECO:0000256" key="10">
    <source>
        <dbReference type="SAM" id="SignalP"/>
    </source>
</evidence>
<dbReference type="PANTHER" id="PTHR23037">
    <property type="entry name" value="CYTOKINE RECEPTOR"/>
    <property type="match status" value="1"/>
</dbReference>
<organism evidence="12 13">
    <name type="scientific">Zoarces viviparus</name>
    <name type="common">Viviparous eelpout</name>
    <name type="synonym">Blennius viviparus</name>
    <dbReference type="NCBI Taxonomy" id="48416"/>
    <lineage>
        <taxon>Eukaryota</taxon>
        <taxon>Metazoa</taxon>
        <taxon>Chordata</taxon>
        <taxon>Craniata</taxon>
        <taxon>Vertebrata</taxon>
        <taxon>Euteleostomi</taxon>
        <taxon>Actinopterygii</taxon>
        <taxon>Neopterygii</taxon>
        <taxon>Teleostei</taxon>
        <taxon>Neoteleostei</taxon>
        <taxon>Acanthomorphata</taxon>
        <taxon>Eupercaria</taxon>
        <taxon>Perciformes</taxon>
        <taxon>Cottioidei</taxon>
        <taxon>Zoarcales</taxon>
        <taxon>Zoarcidae</taxon>
        <taxon>Zoarcinae</taxon>
        <taxon>Zoarces</taxon>
    </lineage>
</organism>
<comment type="subcellular location">
    <subcellularLocation>
        <location evidence="1">Membrane</location>
        <topology evidence="1">Single-pass type I membrane protein</topology>
    </subcellularLocation>
</comment>
<dbReference type="Pfam" id="PF00041">
    <property type="entry name" value="fn3"/>
    <property type="match status" value="1"/>
</dbReference>
<evidence type="ECO:0000313" key="13">
    <source>
        <dbReference type="Proteomes" id="UP001488805"/>
    </source>
</evidence>
<dbReference type="PROSITE" id="PS50853">
    <property type="entry name" value="FN3"/>
    <property type="match status" value="1"/>
</dbReference>
<feature type="signal peptide" evidence="10">
    <location>
        <begin position="1"/>
        <end position="19"/>
    </location>
</feature>
<protein>
    <recommendedName>
        <fullName evidence="11">Fibronectin type-III domain-containing protein</fullName>
    </recommendedName>
</protein>
<dbReference type="GO" id="GO:0009897">
    <property type="term" value="C:external side of plasma membrane"/>
    <property type="evidence" value="ECO:0007669"/>
    <property type="project" value="TreeGrafter"/>
</dbReference>
<dbReference type="GO" id="GO:0004896">
    <property type="term" value="F:cytokine receptor activity"/>
    <property type="evidence" value="ECO:0007669"/>
    <property type="project" value="TreeGrafter"/>
</dbReference>
<keyword evidence="5 9" id="KW-0472">Membrane</keyword>
<evidence type="ECO:0000256" key="3">
    <source>
        <dbReference type="ARBA" id="ARBA00022729"/>
    </source>
</evidence>
<accession>A0AAW1EPK6</accession>
<dbReference type="CDD" id="cd00063">
    <property type="entry name" value="FN3"/>
    <property type="match status" value="1"/>
</dbReference>
<dbReference type="EMBL" id="JBCEZU010000145">
    <property type="protein sequence ID" value="KAK9524510.1"/>
    <property type="molecule type" value="Genomic_DNA"/>
</dbReference>
<evidence type="ECO:0000256" key="1">
    <source>
        <dbReference type="ARBA" id="ARBA00004479"/>
    </source>
</evidence>
<dbReference type="PANTHER" id="PTHR23037:SF28">
    <property type="entry name" value="ERYTHROPOIETIN RECEPTOR"/>
    <property type="match status" value="1"/>
</dbReference>
<keyword evidence="2 9" id="KW-0812">Transmembrane</keyword>
<keyword evidence="13" id="KW-1185">Reference proteome</keyword>
<feature type="chain" id="PRO_5043564774" description="Fibronectin type-III domain-containing protein" evidence="10">
    <location>
        <begin position="20"/>
        <end position="381"/>
    </location>
</feature>
<evidence type="ECO:0000256" key="9">
    <source>
        <dbReference type="SAM" id="Phobius"/>
    </source>
</evidence>
<dbReference type="InterPro" id="IPR003961">
    <property type="entry name" value="FN3_dom"/>
</dbReference>
<dbReference type="InterPro" id="IPR013783">
    <property type="entry name" value="Ig-like_fold"/>
</dbReference>
<keyword evidence="4 9" id="KW-1133">Transmembrane helix</keyword>
<evidence type="ECO:0000256" key="6">
    <source>
        <dbReference type="ARBA" id="ARBA00023157"/>
    </source>
</evidence>
<evidence type="ECO:0000313" key="12">
    <source>
        <dbReference type="EMBL" id="KAK9524510.1"/>
    </source>
</evidence>
<feature type="transmembrane region" description="Helical" evidence="9">
    <location>
        <begin position="299"/>
        <end position="321"/>
    </location>
</feature>
<evidence type="ECO:0000256" key="8">
    <source>
        <dbReference type="ARBA" id="ARBA00023180"/>
    </source>
</evidence>
<dbReference type="AlphaFoldDB" id="A0AAW1EPK6"/>
<comment type="caution">
    <text evidence="12">The sequence shown here is derived from an EMBL/GenBank/DDBJ whole genome shotgun (WGS) entry which is preliminary data.</text>
</comment>
<gene>
    <name evidence="12" type="ORF">VZT92_016900</name>
</gene>
<reference evidence="12 13" key="1">
    <citation type="journal article" date="2024" name="Genome Biol. Evol.">
        <title>Chromosome-level genome assembly of the viviparous eelpout Zoarces viviparus.</title>
        <authorList>
            <person name="Fuhrmann N."/>
            <person name="Brasseur M.V."/>
            <person name="Bakowski C.E."/>
            <person name="Podsiadlowski L."/>
            <person name="Prost S."/>
            <person name="Krehenwinkel H."/>
            <person name="Mayer C."/>
        </authorList>
    </citation>
    <scope>NUCLEOTIDE SEQUENCE [LARGE SCALE GENOMIC DNA]</scope>
    <source>
        <strain evidence="12">NO-MEL_2022_Ind0_liver</strain>
    </source>
</reference>
<dbReference type="Gene3D" id="2.60.40.10">
    <property type="entry name" value="Immunoglobulins"/>
    <property type="match status" value="3"/>
</dbReference>
<name>A0AAW1EPK6_ZOAVI</name>
<keyword evidence="8" id="KW-0325">Glycoprotein</keyword>
<feature type="domain" description="Fibronectin type-III" evidence="11">
    <location>
        <begin position="210"/>
        <end position="297"/>
    </location>
</feature>
<evidence type="ECO:0000256" key="4">
    <source>
        <dbReference type="ARBA" id="ARBA00022989"/>
    </source>
</evidence>
<keyword evidence="3 10" id="KW-0732">Signal</keyword>
<dbReference type="SMART" id="SM00060">
    <property type="entry name" value="FN3"/>
    <property type="match status" value="2"/>
</dbReference>
<dbReference type="Proteomes" id="UP001488805">
    <property type="component" value="Unassembled WGS sequence"/>
</dbReference>
<evidence type="ECO:0000256" key="2">
    <source>
        <dbReference type="ARBA" id="ARBA00022692"/>
    </source>
</evidence>
<evidence type="ECO:0000256" key="5">
    <source>
        <dbReference type="ARBA" id="ARBA00023136"/>
    </source>
</evidence>